<evidence type="ECO:0000313" key="7">
    <source>
        <dbReference type="Proteomes" id="UP000054549"/>
    </source>
</evidence>
<dbReference type="AlphaFoldDB" id="A0A0C2TSZ0"/>
<dbReference type="Gene3D" id="3.30.930.10">
    <property type="entry name" value="Bira Bifunctional Protein, Domain 2"/>
    <property type="match status" value="1"/>
</dbReference>
<sequence>MPLLASSLSSVPFSSPPQHQIYISKSTNPYFNLTLEDWLFRHAPSDTPLLLIYRDEPCIVIGRHQNPWKEINFPALRDKHPVSFIRRRSGGGTVYHDLGNTNFSIHLPRTSFDRHITAEIVVRAVRSLGVEAHVNGRNDICHISGSAYRIINKRAYHHGTMLISTDLAELGDLLRPTNKDQMVTKGVASVPSPVCNLQRFNRSITHGSFTDAVVNEFCTSYGIDVNVPHCVVNGDEEALDSIEYVRKGIAELSTWDWAFGQTPEFSYTIDRSFPWGDATATIHSKHGIILSCALQVANSRLTAAELDQLASFSKSLENKRYDSEEIAGLVGQSDICSNFGAWISQVTAA</sequence>
<dbReference type="SUPFAM" id="SSF55681">
    <property type="entry name" value="Class II aaRS and biotin synthetases"/>
    <property type="match status" value="1"/>
</dbReference>
<keyword evidence="7" id="KW-1185">Reference proteome</keyword>
<dbReference type="PANTHER" id="PTHR12561:SF3">
    <property type="entry name" value="LIPOYLTRANSFERASE 1, MITOCHONDRIAL"/>
    <property type="match status" value="1"/>
</dbReference>
<dbReference type="Proteomes" id="UP000054549">
    <property type="component" value="Unassembled WGS sequence"/>
</dbReference>
<dbReference type="UniPathway" id="UPA00537">
    <property type="reaction ID" value="UER00594"/>
</dbReference>
<dbReference type="InterPro" id="IPR004562">
    <property type="entry name" value="LipoylTrfase_LipoateP_Ligase"/>
</dbReference>
<evidence type="ECO:0000313" key="6">
    <source>
        <dbReference type="EMBL" id="KIL70419.1"/>
    </source>
</evidence>
<dbReference type="OrthoDB" id="201621at2759"/>
<evidence type="ECO:0000256" key="3">
    <source>
        <dbReference type="ARBA" id="ARBA00008242"/>
    </source>
</evidence>
<evidence type="ECO:0000256" key="2">
    <source>
        <dbReference type="ARBA" id="ARBA00005085"/>
    </source>
</evidence>
<dbReference type="InterPro" id="IPR045864">
    <property type="entry name" value="aa-tRNA-synth_II/BPL/LPL"/>
</dbReference>
<name>A0A0C2TSZ0_AMAMK</name>
<dbReference type="InterPro" id="IPR004143">
    <property type="entry name" value="BPL_LPL_catalytic"/>
</dbReference>
<evidence type="ECO:0000256" key="4">
    <source>
        <dbReference type="ARBA" id="ARBA00015925"/>
    </source>
</evidence>
<dbReference type="GO" id="GO:0017118">
    <property type="term" value="F:lipoyltransferase activity"/>
    <property type="evidence" value="ECO:0007669"/>
    <property type="project" value="TreeGrafter"/>
</dbReference>
<dbReference type="HOGENOM" id="CLU_022986_3_1_1"/>
<feature type="domain" description="BPL/LPL catalytic" evidence="5">
    <location>
        <begin position="44"/>
        <end position="225"/>
    </location>
</feature>
<dbReference type="PANTHER" id="PTHR12561">
    <property type="entry name" value="LIPOATE-PROTEIN LIGASE"/>
    <property type="match status" value="1"/>
</dbReference>
<dbReference type="CDD" id="cd16443">
    <property type="entry name" value="LplA"/>
    <property type="match status" value="1"/>
</dbReference>
<dbReference type="EMBL" id="KN818224">
    <property type="protein sequence ID" value="KIL70419.1"/>
    <property type="molecule type" value="Genomic_DNA"/>
</dbReference>
<dbReference type="Gene3D" id="3.30.390.50">
    <property type="entry name" value="CO dehydrogenase flavoprotein, C-terminal domain"/>
    <property type="match status" value="1"/>
</dbReference>
<dbReference type="FunCoup" id="A0A0C2TSZ0">
    <property type="interactions" value="273"/>
</dbReference>
<dbReference type="GO" id="GO:0005739">
    <property type="term" value="C:mitochondrion"/>
    <property type="evidence" value="ECO:0007669"/>
    <property type="project" value="TreeGrafter"/>
</dbReference>
<evidence type="ECO:0000259" key="5">
    <source>
        <dbReference type="PROSITE" id="PS51733"/>
    </source>
</evidence>
<dbReference type="PROSITE" id="PS51733">
    <property type="entry name" value="BPL_LPL_CATALYTIC"/>
    <property type="match status" value="1"/>
</dbReference>
<dbReference type="NCBIfam" id="TIGR00545">
    <property type="entry name" value="lipoyltrans"/>
    <property type="match status" value="1"/>
</dbReference>
<dbReference type="STRING" id="946122.A0A0C2TSZ0"/>
<accession>A0A0C2TSZ0</accession>
<dbReference type="GO" id="GO:0009249">
    <property type="term" value="P:protein lipoylation"/>
    <property type="evidence" value="ECO:0007669"/>
    <property type="project" value="InterPro"/>
</dbReference>
<proteinExistence type="inferred from homology"/>
<evidence type="ECO:0000256" key="1">
    <source>
        <dbReference type="ARBA" id="ARBA00003253"/>
    </source>
</evidence>
<organism evidence="6 7">
    <name type="scientific">Amanita muscaria (strain Koide BX008)</name>
    <dbReference type="NCBI Taxonomy" id="946122"/>
    <lineage>
        <taxon>Eukaryota</taxon>
        <taxon>Fungi</taxon>
        <taxon>Dikarya</taxon>
        <taxon>Basidiomycota</taxon>
        <taxon>Agaricomycotina</taxon>
        <taxon>Agaricomycetes</taxon>
        <taxon>Agaricomycetidae</taxon>
        <taxon>Agaricales</taxon>
        <taxon>Pluteineae</taxon>
        <taxon>Amanitaceae</taxon>
        <taxon>Amanita</taxon>
    </lineage>
</organism>
<dbReference type="InParanoid" id="A0A0C2TSZ0"/>
<reference evidence="6 7" key="1">
    <citation type="submission" date="2014-04" db="EMBL/GenBank/DDBJ databases">
        <title>Evolutionary Origins and Diversification of the Mycorrhizal Mutualists.</title>
        <authorList>
            <consortium name="DOE Joint Genome Institute"/>
            <consortium name="Mycorrhizal Genomics Consortium"/>
            <person name="Kohler A."/>
            <person name="Kuo A."/>
            <person name="Nagy L.G."/>
            <person name="Floudas D."/>
            <person name="Copeland A."/>
            <person name="Barry K.W."/>
            <person name="Cichocki N."/>
            <person name="Veneault-Fourrey C."/>
            <person name="LaButti K."/>
            <person name="Lindquist E.A."/>
            <person name="Lipzen A."/>
            <person name="Lundell T."/>
            <person name="Morin E."/>
            <person name="Murat C."/>
            <person name="Riley R."/>
            <person name="Ohm R."/>
            <person name="Sun H."/>
            <person name="Tunlid A."/>
            <person name="Henrissat B."/>
            <person name="Grigoriev I.V."/>
            <person name="Hibbett D.S."/>
            <person name="Martin F."/>
        </authorList>
    </citation>
    <scope>NUCLEOTIDE SEQUENCE [LARGE SCALE GENOMIC DNA]</scope>
    <source>
        <strain evidence="6 7">Koide BX008</strain>
    </source>
</reference>
<comment type="pathway">
    <text evidence="2">Protein modification; protein lipoylation via exogenous pathway; protein N(6)-(lipoyl)lysine from lipoate: step 2/2.</text>
</comment>
<gene>
    <name evidence="6" type="ORF">M378DRAFT_183922</name>
</gene>
<comment type="function">
    <text evidence="1">Catalyzes both the ATP-dependent activation of exogenously supplied lipoate to lipoyl-AMP and the transfer of the activated lipoyl onto the lipoyl domains of lipoate-dependent enzymes.</text>
</comment>
<protein>
    <recommendedName>
        <fullName evidence="4">Putative lipoate-protein ligase A</fullName>
    </recommendedName>
</protein>
<dbReference type="Pfam" id="PF21948">
    <property type="entry name" value="LplA-B_cat"/>
    <property type="match status" value="1"/>
</dbReference>
<comment type="similarity">
    <text evidence="3">Belongs to the LplA family.</text>
</comment>